<keyword evidence="8" id="KW-1185">Reference proteome</keyword>
<name>A0A939DGB9_9GAMM</name>
<gene>
    <name evidence="7" type="ORF">JYP50_14175</name>
</gene>
<feature type="signal peptide" evidence="6">
    <location>
        <begin position="1"/>
        <end position="25"/>
    </location>
</feature>
<keyword evidence="2" id="KW-0964">Secreted</keyword>
<reference evidence="7" key="1">
    <citation type="submission" date="2021-02" db="EMBL/GenBank/DDBJ databases">
        <title>PHA producing bacteria isolated from coastal sediment in Guangdong, Shenzhen.</title>
        <authorList>
            <person name="Zheng W."/>
            <person name="Yu S."/>
            <person name="Huang Y."/>
        </authorList>
    </citation>
    <scope>NUCLEOTIDE SEQUENCE</scope>
    <source>
        <strain evidence="7">TN14-10</strain>
    </source>
</reference>
<dbReference type="InterPro" id="IPR059100">
    <property type="entry name" value="TSP3_bac"/>
</dbReference>
<evidence type="ECO:0000313" key="7">
    <source>
        <dbReference type="EMBL" id="MBN7797753.1"/>
    </source>
</evidence>
<accession>A0A939DGB9</accession>
<dbReference type="GO" id="GO:0005509">
    <property type="term" value="F:calcium ion binding"/>
    <property type="evidence" value="ECO:0007669"/>
    <property type="project" value="InterPro"/>
</dbReference>
<dbReference type="EMBL" id="JAFKCZ010000009">
    <property type="protein sequence ID" value="MBN7797753.1"/>
    <property type="molecule type" value="Genomic_DNA"/>
</dbReference>
<feature type="compositionally biased region" description="Polar residues" evidence="5">
    <location>
        <begin position="704"/>
        <end position="717"/>
    </location>
</feature>
<dbReference type="Proteomes" id="UP000664303">
    <property type="component" value="Unassembled WGS sequence"/>
</dbReference>
<evidence type="ECO:0000256" key="6">
    <source>
        <dbReference type="SAM" id="SignalP"/>
    </source>
</evidence>
<dbReference type="PROSITE" id="PS00018">
    <property type="entry name" value="EF_HAND_1"/>
    <property type="match status" value="1"/>
</dbReference>
<feature type="compositionally biased region" description="Basic and acidic residues" evidence="5">
    <location>
        <begin position="1528"/>
        <end position="1541"/>
    </location>
</feature>
<dbReference type="InterPro" id="IPR053180">
    <property type="entry name" value="Ca-binding_acidic-repeat"/>
</dbReference>
<keyword evidence="3 6" id="KW-0732">Signal</keyword>
<feature type="compositionally biased region" description="Polar residues" evidence="5">
    <location>
        <begin position="871"/>
        <end position="895"/>
    </location>
</feature>
<evidence type="ECO:0000256" key="4">
    <source>
        <dbReference type="ARBA" id="ARBA00022837"/>
    </source>
</evidence>
<protein>
    <recommendedName>
        <fullName evidence="9">SbsA Ig-like domain-containing protein</fullName>
    </recommendedName>
</protein>
<evidence type="ECO:0000256" key="3">
    <source>
        <dbReference type="ARBA" id="ARBA00022729"/>
    </source>
</evidence>
<feature type="compositionally biased region" description="Basic and acidic residues" evidence="5">
    <location>
        <begin position="762"/>
        <end position="786"/>
    </location>
</feature>
<dbReference type="SUPFAM" id="SSF103647">
    <property type="entry name" value="TSP type-3 repeat"/>
    <property type="match status" value="1"/>
</dbReference>
<feature type="region of interest" description="Disordered" evidence="5">
    <location>
        <begin position="1618"/>
        <end position="1644"/>
    </location>
</feature>
<dbReference type="Gene3D" id="2.60.40.1220">
    <property type="match status" value="3"/>
</dbReference>
<feature type="region of interest" description="Disordered" evidence="5">
    <location>
        <begin position="1344"/>
        <end position="1365"/>
    </location>
</feature>
<keyword evidence="4" id="KW-0106">Calcium</keyword>
<dbReference type="RefSeq" id="WP_206561197.1">
    <property type="nucleotide sequence ID" value="NZ_JAFKCZ010000009.1"/>
</dbReference>
<evidence type="ECO:0000256" key="2">
    <source>
        <dbReference type="ARBA" id="ARBA00022525"/>
    </source>
</evidence>
<feature type="chain" id="PRO_5037621541" description="SbsA Ig-like domain-containing protein" evidence="6">
    <location>
        <begin position="26"/>
        <end position="1820"/>
    </location>
</feature>
<dbReference type="InterPro" id="IPR028974">
    <property type="entry name" value="TSP_type-3_rpt"/>
</dbReference>
<feature type="region of interest" description="Disordered" evidence="5">
    <location>
        <begin position="869"/>
        <end position="904"/>
    </location>
</feature>
<dbReference type="Pfam" id="PF18884">
    <property type="entry name" value="TSP3_bac"/>
    <property type="match status" value="7"/>
</dbReference>
<dbReference type="InterPro" id="IPR018247">
    <property type="entry name" value="EF_Hand_1_Ca_BS"/>
</dbReference>
<feature type="region of interest" description="Disordered" evidence="5">
    <location>
        <begin position="27"/>
        <end position="56"/>
    </location>
</feature>
<proteinExistence type="predicted"/>
<dbReference type="PANTHER" id="PTHR37467">
    <property type="entry name" value="EXPORTED CALCIUM-BINDING GLYCOPROTEIN-RELATED"/>
    <property type="match status" value="1"/>
</dbReference>
<feature type="compositionally biased region" description="Basic and acidic residues" evidence="5">
    <location>
        <begin position="1347"/>
        <end position="1362"/>
    </location>
</feature>
<dbReference type="PANTHER" id="PTHR37467:SF1">
    <property type="entry name" value="EXPORTED CALCIUM-BINDING GLYCOPROTEIN"/>
    <property type="match status" value="1"/>
</dbReference>
<feature type="compositionally biased region" description="Pro residues" evidence="5">
    <location>
        <begin position="39"/>
        <end position="48"/>
    </location>
</feature>
<evidence type="ECO:0000256" key="5">
    <source>
        <dbReference type="SAM" id="MobiDB-lite"/>
    </source>
</evidence>
<dbReference type="InterPro" id="IPR014755">
    <property type="entry name" value="Cu-Rt/internalin_Ig-like"/>
</dbReference>
<evidence type="ECO:0000313" key="8">
    <source>
        <dbReference type="Proteomes" id="UP000664303"/>
    </source>
</evidence>
<sequence length="1820" mass="195200">MDCIHSLQAKHWGAALLLVMLSACGGGGGGSSSGGDTPTAPPPAPEPQPGAAEVTAARSLSPHYIEVSFDQPVSMEDIELADYVLLDGEGNPLQILEAQPNGDDSSARLVVSPGELMPLEEYRLTHPSMPDGDIVLVGDPAVEPRLESVVTLSVTELLLSFDSEMSQQSTQNLDAYLVIPLENDRPAPGAEPLPVTAAELLADQRRMILTTASQDNRSYRVEVRNITNVNNTYINPDYSRTTIVGMGEDDTQPPEIIDAHVDNSNQLALSFSEPVCRTGGNPGNYTVRYCLPPANSNTCAANADQFQASVNQVELDEFCTAATLATSFIPEGALINVSVANVIDNTGNVLDDDRVIVPETPRDVAAARPRLSSAISLNNREVLLTFDTRLSANSAENDSYYRILAAENGSPRIEAGELVVQSAALQGDGRTVLLRTGTQAVREYLVRATNIANAAGQAFIDPQYSSAVFFGRGSVDSDVTPPEITRVIRGGAGVVYAEFSEPLCDTGGDETLYELSYCLPRDGATSCSGSTPLPVTEARLNNYCTRVALSNDDLPANAIVSVRVSGLTDAAGNPAAGGTQSFEVPPYSSPVDDEGTLPPPPVVVGAASSGNTTVRVVFSQAMDDSAEVAGNYAVSQRNVNGEAGSLAVTGAAFSGDDRTVVELTTLSQNDVTYQLSVIGVSDSFGQSFQVRATNAGFVTANTAQFAGTPPNGGSVTDTDGDGLADNEEQRGWVTRVSNSNGQVVEREVTSDPFSADTDGDGLDDRVERQLNTDPRNRDTDSDGLADAHEYNGIFSQPTHQDSDGDGLADGEEVNFYRTSPLLVDTDGDQIPDDDEVVLANRNPRLADLPQPVFEIQSLTLELDVRFDESNESGTSELEQRNVSTTLTQSNSSTHSRTSEVSDKVSAGVTASTEFEIDPAKAGIPKAKIGLEVTAGYEHSWSSSWSKESVRATQDEYNQSLSTAAEVSESSTVSRRIEAAEVSTQLYLSSAGDVAFSISDLQITALVPDIRNPGQYVSVATLVPENPGGNLGTTYNLGPLVSRIGPLRFVSRDIFPAQVERLQRDPTGVIFRISNYNIEDEDGRNFAFSSQEVSDRTTSFIIDFGGLDLNGDQVGDNDTEFYRVATSFGREIGSVVDAIAAEEGIGTDEVLALYGLLPGDSDSLVSYSLSGKNLGVVFHDVMRDVLGLRHYDAASDNANPQLQRISYATEFNSDGVERVTRIRRAVSGSGRQWSLLTPSGLILDGQLSFSDGPIGPDDQVLLPGTGINLAYVQDNDNDRIPARQEYARGCDDNDPDSDQDSLTDFFEEFGLEDGRPESERWWIDIVGVGRYEGFSSCSAVDTDGDGLDDLKEYQTGTDAKKPDTDDDGISDYDELYGYITYLDYPFDPSVNAGLWGCSEVDPNDLPTEPAYTDKVILNCISNFLNPDTDGDGVNDGDERYFFANPNYADIDDVQDLDNDGLAGFEETGGWDVNFTLAGVTNRCAIDNGTTAPACTSVNIGGININTFGGLAPTSNPADRDTDNDGALDAQERDAGTHPRVSDTDLDGLDDNIEISGEAPDPLRANGSEDVIAIFTDPRNNDSDGDGFVDGDELTPWRVRVGPTQNHYNVYSDPSVDNADFDGLSDREEFNAGTDPGNPNTDGDPWQWDDGPEVSLNIDPLDGTDMCVRARVTDLYWEGACTACDDIRADVRFGYKTGGATTVYTKSFFDDVIRRTRPASSNPRYWGQSVYMRINSLTDLILTVEDPEIYDNAWTGHDTSRSSTIEITDFDSATDDKSEYVTFRIDGGSLPNTALISVSVEIMTPADLQADPAACQDIAPLP</sequence>
<organism evidence="7 8">
    <name type="scientific">Parahaliea mediterranea</name>
    <dbReference type="NCBI Taxonomy" id="651086"/>
    <lineage>
        <taxon>Bacteria</taxon>
        <taxon>Pseudomonadati</taxon>
        <taxon>Pseudomonadota</taxon>
        <taxon>Gammaproteobacteria</taxon>
        <taxon>Cellvibrionales</taxon>
        <taxon>Halieaceae</taxon>
        <taxon>Parahaliea</taxon>
    </lineage>
</organism>
<evidence type="ECO:0008006" key="9">
    <source>
        <dbReference type="Google" id="ProtNLM"/>
    </source>
</evidence>
<comment type="caution">
    <text evidence="7">The sequence shown here is derived from an EMBL/GenBank/DDBJ whole genome shotgun (WGS) entry which is preliminary data.</text>
</comment>
<feature type="region of interest" description="Disordered" evidence="5">
    <location>
        <begin position="704"/>
        <end position="786"/>
    </location>
</feature>
<feature type="region of interest" description="Disordered" evidence="5">
    <location>
        <begin position="1510"/>
        <end position="1546"/>
    </location>
</feature>
<dbReference type="Gene3D" id="4.10.1080.10">
    <property type="entry name" value="TSP type-3 repeat"/>
    <property type="match status" value="1"/>
</dbReference>
<evidence type="ECO:0000256" key="1">
    <source>
        <dbReference type="ARBA" id="ARBA00004613"/>
    </source>
</evidence>
<comment type="subcellular location">
    <subcellularLocation>
        <location evidence="1">Secreted</location>
    </subcellularLocation>
</comment>